<keyword evidence="2" id="KW-1185">Reference proteome</keyword>
<name>A0A7T1T4M2_9ACTN</name>
<accession>A0A7T1T4M2</accession>
<sequence length="72" mass="8230">MQPQSPTEYCYIISFAGHTHVVSYSGTFVPLPGMTRHEAFLKIREDHLQMLSSRIRSVANVCFFSMEPNQLP</sequence>
<proteinExistence type="predicted"/>
<dbReference type="AlphaFoldDB" id="A0A7T1T4M2"/>
<dbReference type="EMBL" id="CP048882">
    <property type="protein sequence ID" value="QPP06318.1"/>
    <property type="molecule type" value="Genomic_DNA"/>
</dbReference>
<organism evidence="1 2">
    <name type="scientific">Streptomyces bathyalis</name>
    <dbReference type="NCBI Taxonomy" id="2710756"/>
    <lineage>
        <taxon>Bacteria</taxon>
        <taxon>Bacillati</taxon>
        <taxon>Actinomycetota</taxon>
        <taxon>Actinomycetes</taxon>
        <taxon>Kitasatosporales</taxon>
        <taxon>Streptomycetaceae</taxon>
        <taxon>Streptomyces</taxon>
    </lineage>
</organism>
<evidence type="ECO:0000313" key="2">
    <source>
        <dbReference type="Proteomes" id="UP000595046"/>
    </source>
</evidence>
<protein>
    <submittedName>
        <fullName evidence="1">Uncharacterized protein</fullName>
    </submittedName>
</protein>
<dbReference type="KEGG" id="sbat:G4Z16_07780"/>
<reference evidence="2" key="1">
    <citation type="submission" date="2020-02" db="EMBL/GenBank/DDBJ databases">
        <title>Streptomyces sp. ASO4wet.</title>
        <authorList>
            <person name="Risdian C."/>
            <person name="Landwehr W."/>
            <person name="Schupp P."/>
            <person name="Wink J."/>
        </authorList>
    </citation>
    <scope>NUCLEOTIDE SEQUENCE [LARGE SCALE GENOMIC DNA]</scope>
    <source>
        <strain evidence="2">ASO4wet</strain>
    </source>
</reference>
<evidence type="ECO:0000313" key="1">
    <source>
        <dbReference type="EMBL" id="QPP06318.1"/>
    </source>
</evidence>
<gene>
    <name evidence="1" type="ORF">G4Z16_07780</name>
</gene>
<dbReference type="RefSeq" id="WP_197350048.1">
    <property type="nucleotide sequence ID" value="NZ_CP048882.1"/>
</dbReference>
<dbReference type="Proteomes" id="UP000595046">
    <property type="component" value="Chromosome"/>
</dbReference>